<proteinExistence type="predicted"/>
<sequence length="23" mass="2674">MVQLSLFVIDPLKRMLFSAVRPL</sequence>
<reference evidence="1" key="2">
    <citation type="journal article" date="2015" name="Fish Shellfish Immunol.">
        <title>Early steps in the European eel (Anguilla anguilla)-Vibrio vulnificus interaction in the gills: Role of the RtxA13 toxin.</title>
        <authorList>
            <person name="Callol A."/>
            <person name="Pajuelo D."/>
            <person name="Ebbesson L."/>
            <person name="Teles M."/>
            <person name="MacKenzie S."/>
            <person name="Amaro C."/>
        </authorList>
    </citation>
    <scope>NUCLEOTIDE SEQUENCE</scope>
</reference>
<dbReference type="AlphaFoldDB" id="A0A0E9UJR7"/>
<reference evidence="1" key="1">
    <citation type="submission" date="2014-11" db="EMBL/GenBank/DDBJ databases">
        <authorList>
            <person name="Amaro Gonzalez C."/>
        </authorList>
    </citation>
    <scope>NUCLEOTIDE SEQUENCE</scope>
</reference>
<dbReference type="EMBL" id="GBXM01042626">
    <property type="protein sequence ID" value="JAH65951.1"/>
    <property type="molecule type" value="Transcribed_RNA"/>
</dbReference>
<dbReference type="EMBL" id="GBXM01027806">
    <property type="protein sequence ID" value="JAH80771.1"/>
    <property type="molecule type" value="Transcribed_RNA"/>
</dbReference>
<evidence type="ECO:0000313" key="1">
    <source>
        <dbReference type="EMBL" id="JAH65951.1"/>
    </source>
</evidence>
<organism evidence="1">
    <name type="scientific">Anguilla anguilla</name>
    <name type="common">European freshwater eel</name>
    <name type="synonym">Muraena anguilla</name>
    <dbReference type="NCBI Taxonomy" id="7936"/>
    <lineage>
        <taxon>Eukaryota</taxon>
        <taxon>Metazoa</taxon>
        <taxon>Chordata</taxon>
        <taxon>Craniata</taxon>
        <taxon>Vertebrata</taxon>
        <taxon>Euteleostomi</taxon>
        <taxon>Actinopterygii</taxon>
        <taxon>Neopterygii</taxon>
        <taxon>Teleostei</taxon>
        <taxon>Anguilliformes</taxon>
        <taxon>Anguillidae</taxon>
        <taxon>Anguilla</taxon>
    </lineage>
</organism>
<protein>
    <submittedName>
        <fullName evidence="1">Uncharacterized protein</fullName>
    </submittedName>
</protein>
<name>A0A0E9UJR7_ANGAN</name>
<accession>A0A0E9UJR7</accession>